<reference evidence="2" key="2">
    <citation type="journal article" date="2023" name="IMA Fungus">
        <title>Comparative genomic study of the Penicillium genus elucidates a diverse pangenome and 15 lateral gene transfer events.</title>
        <authorList>
            <person name="Petersen C."/>
            <person name="Sorensen T."/>
            <person name="Nielsen M.R."/>
            <person name="Sondergaard T.E."/>
            <person name="Sorensen J.L."/>
            <person name="Fitzpatrick D.A."/>
            <person name="Frisvad J.C."/>
            <person name="Nielsen K.L."/>
        </authorList>
    </citation>
    <scope>NUCLEOTIDE SEQUENCE</scope>
    <source>
        <strain evidence="2">IBT 23319</strain>
    </source>
</reference>
<dbReference type="Gene3D" id="1.25.40.20">
    <property type="entry name" value="Ankyrin repeat-containing domain"/>
    <property type="match status" value="1"/>
</dbReference>
<dbReference type="SMART" id="SM00248">
    <property type="entry name" value="ANK"/>
    <property type="match status" value="1"/>
</dbReference>
<proteinExistence type="predicted"/>
<evidence type="ECO:0000313" key="2">
    <source>
        <dbReference type="EMBL" id="KAJ5234392.1"/>
    </source>
</evidence>
<dbReference type="RefSeq" id="XP_056501892.1">
    <property type="nucleotide sequence ID" value="XM_056642480.1"/>
</dbReference>
<dbReference type="EMBL" id="JAPQKT010000003">
    <property type="protein sequence ID" value="KAJ5234392.1"/>
    <property type="molecule type" value="Genomic_DNA"/>
</dbReference>
<reference evidence="2" key="1">
    <citation type="submission" date="2022-11" db="EMBL/GenBank/DDBJ databases">
        <authorList>
            <person name="Petersen C."/>
        </authorList>
    </citation>
    <scope>NUCLEOTIDE SEQUENCE</scope>
    <source>
        <strain evidence="2">IBT 23319</strain>
    </source>
</reference>
<keyword evidence="1" id="KW-0040">ANK repeat</keyword>
<dbReference type="AlphaFoldDB" id="A0A9W9P2Z2"/>
<dbReference type="Pfam" id="PF00023">
    <property type="entry name" value="Ank"/>
    <property type="match status" value="1"/>
</dbReference>
<organism evidence="2 3">
    <name type="scientific">Penicillium citrinum</name>
    <dbReference type="NCBI Taxonomy" id="5077"/>
    <lineage>
        <taxon>Eukaryota</taxon>
        <taxon>Fungi</taxon>
        <taxon>Dikarya</taxon>
        <taxon>Ascomycota</taxon>
        <taxon>Pezizomycotina</taxon>
        <taxon>Eurotiomycetes</taxon>
        <taxon>Eurotiomycetidae</taxon>
        <taxon>Eurotiales</taxon>
        <taxon>Aspergillaceae</taxon>
        <taxon>Penicillium</taxon>
    </lineage>
</organism>
<keyword evidence="3" id="KW-1185">Reference proteome</keyword>
<sequence length="96" mass="10617">METTSLHLMVQQGDPDLFFTTRLSEYDLEIDATDFYGIAPFACAVIEGNLHIANALLKRGADINKRTGVRGGKPEHCQTSLTLNTLSPHSRVMVQQ</sequence>
<evidence type="ECO:0000256" key="1">
    <source>
        <dbReference type="PROSITE-ProRule" id="PRU00023"/>
    </source>
</evidence>
<dbReference type="OrthoDB" id="626167at2759"/>
<dbReference type="InterPro" id="IPR036770">
    <property type="entry name" value="Ankyrin_rpt-contain_sf"/>
</dbReference>
<dbReference type="SUPFAM" id="SSF48403">
    <property type="entry name" value="Ankyrin repeat"/>
    <property type="match status" value="1"/>
</dbReference>
<dbReference type="GeneID" id="81381647"/>
<accession>A0A9W9P2Z2</accession>
<dbReference type="PROSITE" id="PS50297">
    <property type="entry name" value="ANK_REP_REGION"/>
    <property type="match status" value="1"/>
</dbReference>
<feature type="repeat" description="ANK" evidence="1">
    <location>
        <begin position="36"/>
        <end position="68"/>
    </location>
</feature>
<evidence type="ECO:0008006" key="4">
    <source>
        <dbReference type="Google" id="ProtNLM"/>
    </source>
</evidence>
<dbReference type="InterPro" id="IPR002110">
    <property type="entry name" value="Ankyrin_rpt"/>
</dbReference>
<gene>
    <name evidence="2" type="ORF">N7469_003560</name>
</gene>
<dbReference type="PROSITE" id="PS50088">
    <property type="entry name" value="ANK_REPEAT"/>
    <property type="match status" value="1"/>
</dbReference>
<dbReference type="Proteomes" id="UP001147733">
    <property type="component" value="Unassembled WGS sequence"/>
</dbReference>
<protein>
    <recommendedName>
        <fullName evidence="4">Ankyrin repeat protein</fullName>
    </recommendedName>
</protein>
<evidence type="ECO:0000313" key="3">
    <source>
        <dbReference type="Proteomes" id="UP001147733"/>
    </source>
</evidence>
<name>A0A9W9P2Z2_PENCI</name>
<comment type="caution">
    <text evidence="2">The sequence shown here is derived from an EMBL/GenBank/DDBJ whole genome shotgun (WGS) entry which is preliminary data.</text>
</comment>